<evidence type="ECO:0000259" key="2">
    <source>
        <dbReference type="Pfam" id="PF00263"/>
    </source>
</evidence>
<sequence>MKIRVKEQRTLAVPADLERIAVADPDVADVVVIAGNRNQPGSVILVGKKPGSTSVSVWSRNRIETVWKVDVQSALLDQLQEGTASIQVSEGNALIRGESPSVLSHANTTAVAATTTKDKVLDGATVKTGGMVQIDVKIVEFSKNVLKQAGFDFLINRSNGAFSFGLLNGNALLDLDAATGRYNFRSPATQAFNLLNRGAINARVQLIEENGLARVLAQPSLIALSGHSANFLAGGELPIPQAGGLGTTTITFKPFGIGVTVTPTVLSADRIVLKVAPEASDIDLSNGLVINNTLIPSIATRRAETTMELGNGESFVIGGLVSRTTRSNANKVPLLGDLPIIGTFFRSMQYAQDEKELVIIVTPHLIRPLAKGAKLPLPGEDQEKRDSAGNAWGAYLMGIASQDELPGFSK</sequence>
<feature type="domain" description="Pilus formation protein N-terminal" evidence="3">
    <location>
        <begin position="1"/>
        <end position="71"/>
    </location>
</feature>
<feature type="domain" description="Type II/III secretion system secretin-like" evidence="2">
    <location>
        <begin position="207"/>
        <end position="367"/>
    </location>
</feature>
<reference evidence="5" key="1">
    <citation type="journal article" date="2019" name="Int. J. Syst. Evol. Microbiol.">
        <title>The Global Catalogue of Microorganisms (GCM) 10K type strain sequencing project: providing services to taxonomists for standard genome sequencing and annotation.</title>
        <authorList>
            <consortium name="The Broad Institute Genomics Platform"/>
            <consortium name="The Broad Institute Genome Sequencing Center for Infectious Disease"/>
            <person name="Wu L."/>
            <person name="Ma J."/>
        </authorList>
    </citation>
    <scope>NUCLEOTIDE SEQUENCE [LARGE SCALE GENOMIC DNA]</scope>
    <source>
        <strain evidence="5">CCM 2767</strain>
    </source>
</reference>
<evidence type="ECO:0000256" key="1">
    <source>
        <dbReference type="RuleBase" id="RU004003"/>
    </source>
</evidence>
<organism evidence="4 5">
    <name type="scientific">Oxalicibacterium faecigallinarum</name>
    <dbReference type="NCBI Taxonomy" id="573741"/>
    <lineage>
        <taxon>Bacteria</taxon>
        <taxon>Pseudomonadati</taxon>
        <taxon>Pseudomonadota</taxon>
        <taxon>Betaproteobacteria</taxon>
        <taxon>Burkholderiales</taxon>
        <taxon>Oxalobacteraceae</taxon>
        <taxon>Oxalicibacterium</taxon>
    </lineage>
</organism>
<gene>
    <name evidence="4" type="ORF">GCM10008066_15290</name>
</gene>
<evidence type="ECO:0000313" key="5">
    <source>
        <dbReference type="Proteomes" id="UP000642180"/>
    </source>
</evidence>
<dbReference type="InterPro" id="IPR001775">
    <property type="entry name" value="GspD/PilQ"/>
</dbReference>
<dbReference type="InterPro" id="IPR004846">
    <property type="entry name" value="T2SS/T3SS_dom"/>
</dbReference>
<dbReference type="InterPro" id="IPR032789">
    <property type="entry name" value="T2SS-T3SS_pil_N"/>
</dbReference>
<name>A0A8J3AS11_9BURK</name>
<dbReference type="GO" id="GO:0009306">
    <property type="term" value="P:protein secretion"/>
    <property type="evidence" value="ECO:0007669"/>
    <property type="project" value="InterPro"/>
</dbReference>
<accession>A0A8J3AS11</accession>
<dbReference type="Pfam" id="PF13629">
    <property type="entry name" value="T2SS-T3SS_pil_N"/>
    <property type="match status" value="1"/>
</dbReference>
<evidence type="ECO:0000313" key="4">
    <source>
        <dbReference type="EMBL" id="GGI18680.1"/>
    </source>
</evidence>
<dbReference type="Proteomes" id="UP000642180">
    <property type="component" value="Unassembled WGS sequence"/>
</dbReference>
<dbReference type="PRINTS" id="PR00811">
    <property type="entry name" value="BCTERIALGSPD"/>
</dbReference>
<dbReference type="InterPro" id="IPR050810">
    <property type="entry name" value="Bact_Secretion_Sys_Channel"/>
</dbReference>
<evidence type="ECO:0000259" key="3">
    <source>
        <dbReference type="Pfam" id="PF13629"/>
    </source>
</evidence>
<dbReference type="GO" id="GO:0015627">
    <property type="term" value="C:type II protein secretion system complex"/>
    <property type="evidence" value="ECO:0007669"/>
    <property type="project" value="TreeGrafter"/>
</dbReference>
<dbReference type="PRINTS" id="PR01032">
    <property type="entry name" value="PHAGEIV"/>
</dbReference>
<dbReference type="Pfam" id="PF00263">
    <property type="entry name" value="Secretin"/>
    <property type="match status" value="1"/>
</dbReference>
<dbReference type="AlphaFoldDB" id="A0A8J3AS11"/>
<dbReference type="PANTHER" id="PTHR30332:SF17">
    <property type="entry name" value="TYPE IV PILIATION SYSTEM PROTEIN DR_0774-RELATED"/>
    <property type="match status" value="1"/>
</dbReference>
<dbReference type="EMBL" id="BMDI01000001">
    <property type="protein sequence ID" value="GGI18680.1"/>
    <property type="molecule type" value="Genomic_DNA"/>
</dbReference>
<protein>
    <submittedName>
        <fullName evidence="4">Type II secretion system protein</fullName>
    </submittedName>
</protein>
<comment type="similarity">
    <text evidence="1">Belongs to the bacterial secretin family.</text>
</comment>
<dbReference type="PANTHER" id="PTHR30332">
    <property type="entry name" value="PROBABLE GENERAL SECRETION PATHWAY PROTEIN D"/>
    <property type="match status" value="1"/>
</dbReference>
<keyword evidence="5" id="KW-1185">Reference proteome</keyword>
<proteinExistence type="inferred from homology"/>
<comment type="caution">
    <text evidence="4">The sequence shown here is derived from an EMBL/GenBank/DDBJ whole genome shotgun (WGS) entry which is preliminary data.</text>
</comment>